<dbReference type="EMBL" id="CAJPUY010000020">
    <property type="protein sequence ID" value="CAG2153551.1"/>
    <property type="molecule type" value="Genomic_DNA"/>
</dbReference>
<dbReference type="Gene3D" id="3.40.190.150">
    <property type="entry name" value="Bordetella uptake gene, domain 1"/>
    <property type="match status" value="1"/>
</dbReference>
<dbReference type="InterPro" id="IPR042100">
    <property type="entry name" value="Bug_dom1"/>
</dbReference>
<dbReference type="Gene3D" id="3.40.190.10">
    <property type="entry name" value="Periplasmic binding protein-like II"/>
    <property type="match status" value="1"/>
</dbReference>
<dbReference type="CDD" id="cd07012">
    <property type="entry name" value="PBP2_Bug_TTT"/>
    <property type="match status" value="1"/>
</dbReference>
<dbReference type="Pfam" id="PF03401">
    <property type="entry name" value="TctC"/>
    <property type="match status" value="1"/>
</dbReference>
<comment type="similarity">
    <text evidence="1">Belongs to the UPF0065 (bug) family.</text>
</comment>
<evidence type="ECO:0008006" key="4">
    <source>
        <dbReference type="Google" id="ProtNLM"/>
    </source>
</evidence>
<evidence type="ECO:0000313" key="2">
    <source>
        <dbReference type="EMBL" id="CAG2153551.1"/>
    </source>
</evidence>
<dbReference type="PIRSF" id="PIRSF017082">
    <property type="entry name" value="YflP"/>
    <property type="match status" value="1"/>
</dbReference>
<dbReference type="InterPro" id="IPR005064">
    <property type="entry name" value="BUG"/>
</dbReference>
<dbReference type="PANTHER" id="PTHR42928">
    <property type="entry name" value="TRICARBOXYLATE-BINDING PROTEIN"/>
    <property type="match status" value="1"/>
</dbReference>
<gene>
    <name evidence="2" type="ORF">LMG31506_04835</name>
</gene>
<sequence>MQAEKTEVIDDRRRTSLALAAFGILAPLGTLACGHARAAGFPARPVTLVVPFAAGGATDTLVRTLADGASKHLGQPVVVENRPGAAGVLGANVVARAKPDGYTLTIMPEPVFRLPHLQKTQFDPMQDFTYVIHLTGYSLGVAVRADAPWKSWQDMVEDARRNPGKISYGTTGTNSTMHVTMEEIGQKLGIRLNHVPYKGESEIIAAMIGGHIDLGVTAGGIGPYVDSGKARWLVLWTAGHSRRWPAVPTLRDVGLDMVSTSPFGIAGPRGMDAPTVQVLHDAFRKALYEPAMQQMLDRLDQEMAYLDSSGYAAFARQRYDSQGKLVKRLGLSANP</sequence>
<organism evidence="2 3">
    <name type="scientific">Cupriavidus yeoncheonensis</name>
    <dbReference type="NCBI Taxonomy" id="1462994"/>
    <lineage>
        <taxon>Bacteria</taxon>
        <taxon>Pseudomonadati</taxon>
        <taxon>Pseudomonadota</taxon>
        <taxon>Betaproteobacteria</taxon>
        <taxon>Burkholderiales</taxon>
        <taxon>Burkholderiaceae</taxon>
        <taxon>Cupriavidus</taxon>
    </lineage>
</organism>
<dbReference type="PROSITE" id="PS51257">
    <property type="entry name" value="PROKAR_LIPOPROTEIN"/>
    <property type="match status" value="1"/>
</dbReference>
<dbReference type="AlphaFoldDB" id="A0A916N6J3"/>
<name>A0A916N6J3_9BURK</name>
<keyword evidence="3" id="KW-1185">Reference proteome</keyword>
<comment type="caution">
    <text evidence="2">The sequence shown here is derived from an EMBL/GenBank/DDBJ whole genome shotgun (WGS) entry which is preliminary data.</text>
</comment>
<accession>A0A916N6J3</accession>
<dbReference type="RefSeq" id="WP_211949722.1">
    <property type="nucleotide sequence ID" value="NZ_CAJPUY010000020.1"/>
</dbReference>
<dbReference type="PANTHER" id="PTHR42928:SF5">
    <property type="entry name" value="BLR1237 PROTEIN"/>
    <property type="match status" value="1"/>
</dbReference>
<evidence type="ECO:0000313" key="3">
    <source>
        <dbReference type="Proteomes" id="UP000672934"/>
    </source>
</evidence>
<proteinExistence type="inferred from homology"/>
<protein>
    <recommendedName>
        <fullName evidence="4">Tripartite tricarboxylate transporter substrate binding protein</fullName>
    </recommendedName>
</protein>
<dbReference type="Proteomes" id="UP000672934">
    <property type="component" value="Unassembled WGS sequence"/>
</dbReference>
<evidence type="ECO:0000256" key="1">
    <source>
        <dbReference type="ARBA" id="ARBA00006987"/>
    </source>
</evidence>
<dbReference type="SUPFAM" id="SSF53850">
    <property type="entry name" value="Periplasmic binding protein-like II"/>
    <property type="match status" value="1"/>
</dbReference>
<reference evidence="2" key="1">
    <citation type="submission" date="2021-03" db="EMBL/GenBank/DDBJ databases">
        <authorList>
            <person name="Peeters C."/>
        </authorList>
    </citation>
    <scope>NUCLEOTIDE SEQUENCE</scope>
    <source>
        <strain evidence="2">LMG 31506</strain>
    </source>
</reference>